<accession>A0A255GJN1</accession>
<comment type="caution">
    <text evidence="3">The sequence shown here is derived from an EMBL/GenBank/DDBJ whole genome shotgun (WGS) entry which is preliminary data.</text>
</comment>
<feature type="transmembrane region" description="Helical" evidence="1">
    <location>
        <begin position="20"/>
        <end position="39"/>
    </location>
</feature>
<dbReference type="Proteomes" id="UP000215896">
    <property type="component" value="Unassembled WGS sequence"/>
</dbReference>
<feature type="transmembrane region" description="Helical" evidence="1">
    <location>
        <begin position="224"/>
        <end position="242"/>
    </location>
</feature>
<dbReference type="EMBL" id="NMVO01000006">
    <property type="protein sequence ID" value="OYO16029.1"/>
    <property type="molecule type" value="Genomic_DNA"/>
</dbReference>
<dbReference type="GO" id="GO:0006508">
    <property type="term" value="P:proteolysis"/>
    <property type="evidence" value="ECO:0007669"/>
    <property type="project" value="UniProtKB-KW"/>
</dbReference>
<feature type="transmembrane region" description="Helical" evidence="1">
    <location>
        <begin position="162"/>
        <end position="188"/>
    </location>
</feature>
<dbReference type="GO" id="GO:0008237">
    <property type="term" value="F:metallopeptidase activity"/>
    <property type="evidence" value="ECO:0007669"/>
    <property type="project" value="UniProtKB-KW"/>
</dbReference>
<feature type="domain" description="CAAX prenyl protease 2/Lysostaphin resistance protein A-like" evidence="2">
    <location>
        <begin position="161"/>
        <end position="259"/>
    </location>
</feature>
<feature type="transmembrane region" description="Helical" evidence="1">
    <location>
        <begin position="249"/>
        <end position="268"/>
    </location>
</feature>
<keyword evidence="1" id="KW-0812">Transmembrane</keyword>
<keyword evidence="1" id="KW-1133">Transmembrane helix</keyword>
<evidence type="ECO:0000313" key="4">
    <source>
        <dbReference type="Proteomes" id="UP000215896"/>
    </source>
</evidence>
<evidence type="ECO:0000259" key="2">
    <source>
        <dbReference type="Pfam" id="PF02517"/>
    </source>
</evidence>
<protein>
    <submittedName>
        <fullName evidence="3">CPBP family intramembrane metalloprotease domain-containing protein</fullName>
    </submittedName>
</protein>
<organism evidence="3 4">
    <name type="scientific">Enemella evansiae</name>
    <dbReference type="NCBI Taxonomy" id="2016499"/>
    <lineage>
        <taxon>Bacteria</taxon>
        <taxon>Bacillati</taxon>
        <taxon>Actinomycetota</taxon>
        <taxon>Actinomycetes</taxon>
        <taxon>Propionibacteriales</taxon>
        <taxon>Propionibacteriaceae</taxon>
        <taxon>Enemella</taxon>
    </lineage>
</organism>
<gene>
    <name evidence="3" type="ORF">CGZ94_05710</name>
</gene>
<keyword evidence="3" id="KW-0482">Metalloprotease</keyword>
<dbReference type="GO" id="GO:0080120">
    <property type="term" value="P:CAAX-box protein maturation"/>
    <property type="evidence" value="ECO:0007669"/>
    <property type="project" value="UniProtKB-ARBA"/>
</dbReference>
<feature type="transmembrane region" description="Helical" evidence="1">
    <location>
        <begin position="200"/>
        <end position="218"/>
    </location>
</feature>
<proteinExistence type="predicted"/>
<evidence type="ECO:0000256" key="1">
    <source>
        <dbReference type="SAM" id="Phobius"/>
    </source>
</evidence>
<keyword evidence="3" id="KW-0645">Protease</keyword>
<keyword evidence="4" id="KW-1185">Reference proteome</keyword>
<dbReference type="InterPro" id="IPR003675">
    <property type="entry name" value="Rce1/LyrA-like_dom"/>
</dbReference>
<reference evidence="3 4" key="1">
    <citation type="submission" date="2017-07" db="EMBL/GenBank/DDBJ databases">
        <title>Draft whole genome sequences of clinical Proprionibacteriaceae strains.</title>
        <authorList>
            <person name="Bernier A.-M."/>
            <person name="Bernard K."/>
            <person name="Domingo M.-C."/>
        </authorList>
    </citation>
    <scope>NUCLEOTIDE SEQUENCE [LARGE SCALE GENOMIC DNA]</scope>
    <source>
        <strain evidence="3 4">NML 030167</strain>
    </source>
</reference>
<name>A0A255GJN1_9ACTN</name>
<dbReference type="GO" id="GO:0004175">
    <property type="term" value="F:endopeptidase activity"/>
    <property type="evidence" value="ECO:0007669"/>
    <property type="project" value="UniProtKB-ARBA"/>
</dbReference>
<dbReference type="Pfam" id="PF02517">
    <property type="entry name" value="Rce1-like"/>
    <property type="match status" value="1"/>
</dbReference>
<keyword evidence="1" id="KW-0472">Membrane</keyword>
<feature type="transmembrane region" description="Helical" evidence="1">
    <location>
        <begin position="122"/>
        <end position="142"/>
    </location>
</feature>
<keyword evidence="3" id="KW-0378">Hydrolase</keyword>
<feature type="transmembrane region" description="Helical" evidence="1">
    <location>
        <begin position="68"/>
        <end position="89"/>
    </location>
</feature>
<evidence type="ECO:0000313" key="3">
    <source>
        <dbReference type="EMBL" id="OYO16029.1"/>
    </source>
</evidence>
<sequence>MSTAVAAPVGRSGRPLVEMVIVLALSLGQSGVYSVLRIVERLTRDQPLNQQTASMNSSATPDRPWLDLTYQLANLAFPLVPVVLALYLLTQLPGRRAWPGDRIGLPANRRLGFDLTRPGSDLVRGFAIAAAIGIPGLGFYLLARQLGINATVEPANLAENWWTVPVYVLSAAMNGVLEEVLMLGYLFLRFSQWRPTPPAGLVAWLPILIGSALIRGSYHLYQGFGQFIGNVFMGLVFGLLFLRWKRTMPLVIAHTLINIAAFVGYALVAGRVSWL</sequence>
<dbReference type="RefSeq" id="WP_094405059.1">
    <property type="nucleotide sequence ID" value="NZ_NMVO01000006.1"/>
</dbReference>
<dbReference type="OrthoDB" id="4453618at2"/>
<dbReference type="AlphaFoldDB" id="A0A255GJN1"/>